<dbReference type="Proteomes" id="UP000243797">
    <property type="component" value="Unassembled WGS sequence"/>
</dbReference>
<dbReference type="InParanoid" id="A0A2K1QX82"/>
<comment type="subcellular location">
    <subcellularLocation>
        <location evidence="1">Nucleus</location>
    </subcellularLocation>
</comment>
<dbReference type="OrthoDB" id="5416589at2759"/>
<name>A0A2K1QX82_9PEZI</name>
<dbReference type="GO" id="GO:0005655">
    <property type="term" value="C:nucleolar ribonuclease P complex"/>
    <property type="evidence" value="ECO:0007669"/>
    <property type="project" value="InterPro"/>
</dbReference>
<dbReference type="STRING" id="2082308.A0A2K1QX82"/>
<keyword evidence="2" id="KW-0819">tRNA processing</keyword>
<dbReference type="GO" id="GO:0000172">
    <property type="term" value="C:ribonuclease MRP complex"/>
    <property type="evidence" value="ECO:0007669"/>
    <property type="project" value="InterPro"/>
</dbReference>
<dbReference type="GO" id="GO:0006364">
    <property type="term" value="P:rRNA processing"/>
    <property type="evidence" value="ECO:0007669"/>
    <property type="project" value="TreeGrafter"/>
</dbReference>
<dbReference type="FunCoup" id="A0A2K1QX82">
    <property type="interactions" value="69"/>
</dbReference>
<feature type="region of interest" description="Disordered" evidence="4">
    <location>
        <begin position="1"/>
        <end position="68"/>
    </location>
</feature>
<dbReference type="GO" id="GO:0004526">
    <property type="term" value="F:ribonuclease P activity"/>
    <property type="evidence" value="ECO:0007669"/>
    <property type="project" value="TreeGrafter"/>
</dbReference>
<proteinExistence type="predicted"/>
<dbReference type="PANTHER" id="PTHR28256">
    <property type="entry name" value="RIBONUCLEASES P/MRP PROTEIN SUBUNIT POP7"/>
    <property type="match status" value="1"/>
</dbReference>
<dbReference type="PANTHER" id="PTHR28256:SF1">
    <property type="entry name" value="RIBONUCLEASES P_MRP PROTEIN SUBUNIT POP7"/>
    <property type="match status" value="1"/>
</dbReference>
<reference evidence="5 6" key="1">
    <citation type="submission" date="2017-06" db="EMBL/GenBank/DDBJ databases">
        <title>Draft genome sequence of a variant of Elsinoe murrayae.</title>
        <authorList>
            <person name="Cheng Q."/>
        </authorList>
    </citation>
    <scope>NUCLEOTIDE SEQUENCE [LARGE SCALE GENOMIC DNA]</scope>
    <source>
        <strain evidence="5 6">CQ-2017a</strain>
    </source>
</reference>
<organism evidence="5 6">
    <name type="scientific">Sphaceloma murrayae</name>
    <dbReference type="NCBI Taxonomy" id="2082308"/>
    <lineage>
        <taxon>Eukaryota</taxon>
        <taxon>Fungi</taxon>
        <taxon>Dikarya</taxon>
        <taxon>Ascomycota</taxon>
        <taxon>Pezizomycotina</taxon>
        <taxon>Dothideomycetes</taxon>
        <taxon>Dothideomycetidae</taxon>
        <taxon>Myriangiales</taxon>
        <taxon>Elsinoaceae</taxon>
        <taxon>Sphaceloma</taxon>
    </lineage>
</organism>
<dbReference type="GO" id="GO:0000294">
    <property type="term" value="P:nuclear-transcribed mRNA catabolic process, RNase MRP-dependent"/>
    <property type="evidence" value="ECO:0007669"/>
    <property type="project" value="TreeGrafter"/>
</dbReference>
<accession>A0A2K1QX82</accession>
<keyword evidence="6" id="KW-1185">Reference proteome</keyword>
<dbReference type="GO" id="GO:0000171">
    <property type="term" value="F:ribonuclease MRP activity"/>
    <property type="evidence" value="ECO:0007669"/>
    <property type="project" value="TreeGrafter"/>
</dbReference>
<dbReference type="GO" id="GO:0034965">
    <property type="term" value="P:intronic box C/D snoRNA processing"/>
    <property type="evidence" value="ECO:0007669"/>
    <property type="project" value="TreeGrafter"/>
</dbReference>
<evidence type="ECO:0000256" key="4">
    <source>
        <dbReference type="SAM" id="MobiDB-lite"/>
    </source>
</evidence>
<dbReference type="EMBL" id="NKHZ01000031">
    <property type="protein sequence ID" value="PNS19657.1"/>
    <property type="molecule type" value="Genomic_DNA"/>
</dbReference>
<protein>
    <submittedName>
        <fullName evidence="5">Uncharacterized protein</fullName>
    </submittedName>
</protein>
<dbReference type="GO" id="GO:0003723">
    <property type="term" value="F:RNA binding"/>
    <property type="evidence" value="ECO:0007669"/>
    <property type="project" value="TreeGrafter"/>
</dbReference>
<feature type="compositionally biased region" description="Polar residues" evidence="4">
    <location>
        <begin position="22"/>
        <end position="35"/>
    </location>
</feature>
<dbReference type="InterPro" id="IPR036882">
    <property type="entry name" value="Alba-like_dom_sf"/>
</dbReference>
<dbReference type="InterPro" id="IPR020241">
    <property type="entry name" value="RNase_P/MRP_Pop7_fungi"/>
</dbReference>
<feature type="compositionally biased region" description="Basic and acidic residues" evidence="4">
    <location>
        <begin position="1"/>
        <end position="11"/>
    </location>
</feature>
<dbReference type="Pfam" id="PF12328">
    <property type="entry name" value="Rpp20"/>
    <property type="match status" value="1"/>
</dbReference>
<sequence>MGTKRKRDDSASHPSGVAPKPSNATASSPQSSTLKTAPKLPRLPPHLEISKRPLLRPPIPSKHSSAQKTVYVSTRTPFMAAAKRVISLLALADKRDVQSALDMVKKGKGGAKGRMEEDVGLNEAARMAAREKGRQDGEVLIRGTGRAIEKVLGLGVWFGQREGYGVQVRTGSVGAVDDIVEKESQEAEEDVEGEGDVLSTRIRYTSTVELAVSRA</sequence>
<evidence type="ECO:0000256" key="2">
    <source>
        <dbReference type="ARBA" id="ARBA00022694"/>
    </source>
</evidence>
<dbReference type="AlphaFoldDB" id="A0A2K1QX82"/>
<evidence type="ECO:0000256" key="1">
    <source>
        <dbReference type="ARBA" id="ARBA00004123"/>
    </source>
</evidence>
<gene>
    <name evidence="5" type="ORF">CAC42_7501</name>
</gene>
<comment type="caution">
    <text evidence="5">The sequence shown here is derived from an EMBL/GenBank/DDBJ whole genome shotgun (WGS) entry which is preliminary data.</text>
</comment>
<keyword evidence="3" id="KW-0539">Nucleus</keyword>
<evidence type="ECO:0000256" key="3">
    <source>
        <dbReference type="ARBA" id="ARBA00023242"/>
    </source>
</evidence>
<dbReference type="InterPro" id="IPR014612">
    <property type="entry name" value="Pop7/Rpp20"/>
</dbReference>
<evidence type="ECO:0000313" key="6">
    <source>
        <dbReference type="Proteomes" id="UP000243797"/>
    </source>
</evidence>
<dbReference type="Gene3D" id="3.30.110.20">
    <property type="entry name" value="Alba-like domain"/>
    <property type="match status" value="1"/>
</dbReference>
<dbReference type="GO" id="GO:0001682">
    <property type="term" value="P:tRNA 5'-leader removal"/>
    <property type="evidence" value="ECO:0007669"/>
    <property type="project" value="InterPro"/>
</dbReference>
<evidence type="ECO:0000313" key="5">
    <source>
        <dbReference type="EMBL" id="PNS19657.1"/>
    </source>
</evidence>